<evidence type="ECO:0000313" key="11">
    <source>
        <dbReference type="EMBL" id="NYT35319.1"/>
    </source>
</evidence>
<evidence type="ECO:0000313" key="12">
    <source>
        <dbReference type="Proteomes" id="UP000580517"/>
    </source>
</evidence>
<dbReference type="InterPro" id="IPR007655">
    <property type="entry name" value="Slam_C"/>
</dbReference>
<feature type="domain" description="Surface lipoprotein assembly modifier N-terminal TPR repeats region" evidence="10">
    <location>
        <begin position="48"/>
        <end position="137"/>
    </location>
</feature>
<comment type="similarity">
    <text evidence="7">Belongs to the Slam family.</text>
</comment>
<evidence type="ECO:0000256" key="6">
    <source>
        <dbReference type="ARBA" id="ARBA00023237"/>
    </source>
</evidence>
<keyword evidence="6" id="KW-0998">Cell outer membrane</keyword>
<dbReference type="Proteomes" id="UP000580517">
    <property type="component" value="Unassembled WGS sequence"/>
</dbReference>
<keyword evidence="3" id="KW-0812">Transmembrane</keyword>
<accession>A0A853F5R1</accession>
<feature type="domain" description="Surface lipoprotein assembly modifier C-terminal" evidence="9">
    <location>
        <begin position="172"/>
        <end position="460"/>
    </location>
</feature>
<keyword evidence="2" id="KW-1134">Transmembrane beta strand</keyword>
<dbReference type="Gene3D" id="1.25.40.10">
    <property type="entry name" value="Tetratricopeptide repeat domain"/>
    <property type="match status" value="1"/>
</dbReference>
<keyword evidence="12" id="KW-1185">Reference proteome</keyword>
<dbReference type="AlphaFoldDB" id="A0A853F5R1"/>
<dbReference type="RefSeq" id="WP_167668798.1">
    <property type="nucleotide sequence ID" value="NZ_JACCEW010000001.1"/>
</dbReference>
<evidence type="ECO:0000256" key="7">
    <source>
        <dbReference type="ARBA" id="ARBA00023609"/>
    </source>
</evidence>
<dbReference type="Pfam" id="PF24575">
    <property type="entry name" value="TPR_Slam"/>
    <property type="match status" value="1"/>
</dbReference>
<name>A0A853F5R1_9BURK</name>
<comment type="caution">
    <text evidence="11">The sequence shown here is derived from an EMBL/GenBank/DDBJ whole genome shotgun (WGS) entry which is preliminary data.</text>
</comment>
<comment type="subcellular location">
    <subcellularLocation>
        <location evidence="1">Cell outer membrane</location>
        <topology evidence="1">Multi-pass membrane protein</topology>
    </subcellularLocation>
</comment>
<feature type="signal peptide" evidence="8">
    <location>
        <begin position="1"/>
        <end position="22"/>
    </location>
</feature>
<protein>
    <submittedName>
        <fullName evidence="11">DUF560 domain-containing protein</fullName>
    </submittedName>
</protein>
<keyword evidence="5" id="KW-0472">Membrane</keyword>
<dbReference type="InterPro" id="IPR057556">
    <property type="entry name" value="TPR_Slam"/>
</dbReference>
<dbReference type="EMBL" id="JACCEW010000001">
    <property type="protein sequence ID" value="NYT35319.1"/>
    <property type="molecule type" value="Genomic_DNA"/>
</dbReference>
<organism evidence="11 12">
    <name type="scientific">Allopusillimonas soli</name>
    <dbReference type="NCBI Taxonomy" id="659016"/>
    <lineage>
        <taxon>Bacteria</taxon>
        <taxon>Pseudomonadati</taxon>
        <taxon>Pseudomonadota</taxon>
        <taxon>Betaproteobacteria</taxon>
        <taxon>Burkholderiales</taxon>
        <taxon>Alcaligenaceae</taxon>
        <taxon>Allopusillimonas</taxon>
    </lineage>
</organism>
<evidence type="ECO:0000259" key="10">
    <source>
        <dbReference type="Pfam" id="PF24575"/>
    </source>
</evidence>
<dbReference type="InterPro" id="IPR011990">
    <property type="entry name" value="TPR-like_helical_dom_sf"/>
</dbReference>
<dbReference type="SUPFAM" id="SSF48452">
    <property type="entry name" value="TPR-like"/>
    <property type="match status" value="1"/>
</dbReference>
<reference evidence="11 12" key="1">
    <citation type="submission" date="2020-07" db="EMBL/GenBank/DDBJ databases">
        <title>Taxonomic revisions and descriptions of new bacterial species based on genomic comparisons in the high-G+C-content subgroup of the family Alcaligenaceae.</title>
        <authorList>
            <person name="Szabo A."/>
            <person name="Felfoldi T."/>
        </authorList>
    </citation>
    <scope>NUCLEOTIDE SEQUENCE [LARGE SCALE GENOMIC DNA]</scope>
    <source>
        <strain evidence="11 12">DSM 25264</strain>
    </source>
</reference>
<gene>
    <name evidence="11" type="ORF">H0A68_00395</name>
</gene>
<evidence type="ECO:0000256" key="3">
    <source>
        <dbReference type="ARBA" id="ARBA00022692"/>
    </source>
</evidence>
<evidence type="ECO:0000256" key="1">
    <source>
        <dbReference type="ARBA" id="ARBA00004571"/>
    </source>
</evidence>
<evidence type="ECO:0000259" key="9">
    <source>
        <dbReference type="Pfam" id="PF04575"/>
    </source>
</evidence>
<sequence>MKRISVSFFWAFSMVAALHAGAQGRDDNLDLSAGRAGGHAYHGERSASALGQALYMAVQARYWSAVRALLVEYRLLPDRDPLLLHYAQGLLARGQGQLGTAEAELRTLLSIQQGFLPARLELARVLFESGQDLEAVRMFSDIYARLDLSETTAGVRKTVAQYLETLARRQAWSASVTFGVRWADNINRSSASRACLLQGEAGICLVERTLPSRIGAGGADLEASVRRRFPLGGQHGINLRMHAYGIGYFGHGQYDETTLVAQLGYGHHAGSRQLSVAPRYTHNTVGGKAFYETWGLHAAWRYLHGVNSLIRLEGETKHSSYRPRIYARYLDGFTHAIYASYIRDIGAGRTLFGGVDVERSLAKEDTQGYFQHGARLGASVHWHGFTGTLQASYRHRRYGAYNALLEARRRDIEQAYAFELTADRWRIMGFTPSLTLRHSKIGSNVSWLYAHDRREVGVSMAYKI</sequence>
<evidence type="ECO:0000256" key="8">
    <source>
        <dbReference type="SAM" id="SignalP"/>
    </source>
</evidence>
<evidence type="ECO:0000256" key="4">
    <source>
        <dbReference type="ARBA" id="ARBA00022729"/>
    </source>
</evidence>
<evidence type="ECO:0000256" key="5">
    <source>
        <dbReference type="ARBA" id="ARBA00023136"/>
    </source>
</evidence>
<evidence type="ECO:0000256" key="2">
    <source>
        <dbReference type="ARBA" id="ARBA00022452"/>
    </source>
</evidence>
<keyword evidence="4 8" id="KW-0732">Signal</keyword>
<proteinExistence type="inferred from homology"/>
<feature type="chain" id="PRO_5032976901" evidence="8">
    <location>
        <begin position="23"/>
        <end position="464"/>
    </location>
</feature>
<dbReference type="GO" id="GO:0009279">
    <property type="term" value="C:cell outer membrane"/>
    <property type="evidence" value="ECO:0007669"/>
    <property type="project" value="UniProtKB-SubCell"/>
</dbReference>
<dbReference type="Pfam" id="PF04575">
    <property type="entry name" value="SlipAM"/>
    <property type="match status" value="1"/>
</dbReference>